<evidence type="ECO:0000256" key="7">
    <source>
        <dbReference type="ARBA" id="ARBA00033711"/>
    </source>
</evidence>
<evidence type="ECO:0000313" key="9">
    <source>
        <dbReference type="Proteomes" id="UP000184278"/>
    </source>
</evidence>
<dbReference type="PANTHER" id="PTHR37311">
    <property type="entry name" value="2-PHOSPHOSULFOLACTATE PHOSPHATASE-RELATED"/>
    <property type="match status" value="1"/>
</dbReference>
<evidence type="ECO:0000256" key="4">
    <source>
        <dbReference type="ARBA" id="ARBA00021948"/>
    </source>
</evidence>
<dbReference type="GO" id="GO:0000287">
    <property type="term" value="F:magnesium ion binding"/>
    <property type="evidence" value="ECO:0007669"/>
    <property type="project" value="InterPro"/>
</dbReference>
<accession>A0A1M5PS30</accession>
<dbReference type="EC" id="3.1.3.71" evidence="3"/>
<evidence type="ECO:0000256" key="6">
    <source>
        <dbReference type="ARBA" id="ARBA00022842"/>
    </source>
</evidence>
<dbReference type="Pfam" id="PF04029">
    <property type="entry name" value="2-ph_phosp"/>
    <property type="match status" value="1"/>
</dbReference>
<comment type="catalytic activity">
    <reaction evidence="7">
        <text>(2R)-O-phospho-3-sulfolactate + H2O = (2R)-3-sulfolactate + phosphate</text>
        <dbReference type="Rhea" id="RHEA:23416"/>
        <dbReference type="ChEBI" id="CHEBI:15377"/>
        <dbReference type="ChEBI" id="CHEBI:15597"/>
        <dbReference type="ChEBI" id="CHEBI:43474"/>
        <dbReference type="ChEBI" id="CHEBI:58738"/>
        <dbReference type="EC" id="3.1.3.71"/>
    </reaction>
</comment>
<name>A0A1M5PS30_BUTFI</name>
<sequence>MCRQKDAGRIYYIFEKSEFKSELLYTGVIMNIQILELIDGAQKAKGLTVIIDVFRAFTVECYLFDKGAAKVYPIGKLEEAIELKKQNPSYVLFGERHGKKQEGCDYGNSPYQLLPGDFEGKTIIHTTSAGTQGIVNATDASEIITGSLVNAKAVAAYIKSKNPENVSIVAMGLAGKESSEEDLLAAQYIKSLILEEDFDIEGRIAHLKDHGASKFFNPDTQDVFPKEDYPLCVDINKFPFVLKVSKENDRLTITKESI</sequence>
<keyword evidence="9" id="KW-1185">Reference proteome</keyword>
<comment type="cofactor">
    <cofactor evidence="1">
        <name>Mg(2+)</name>
        <dbReference type="ChEBI" id="CHEBI:18420"/>
    </cofactor>
</comment>
<evidence type="ECO:0000256" key="2">
    <source>
        <dbReference type="ARBA" id="ARBA00009997"/>
    </source>
</evidence>
<gene>
    <name evidence="8" type="ORF">SAMN02745229_00077</name>
</gene>
<dbReference type="Gene3D" id="3.90.1560.10">
    <property type="entry name" value="ComB-like"/>
    <property type="match status" value="1"/>
</dbReference>
<dbReference type="Proteomes" id="UP000184278">
    <property type="component" value="Unassembled WGS sequence"/>
</dbReference>
<evidence type="ECO:0000256" key="5">
    <source>
        <dbReference type="ARBA" id="ARBA00022801"/>
    </source>
</evidence>
<dbReference type="PANTHER" id="PTHR37311:SF1">
    <property type="entry name" value="2-PHOSPHOSULFOLACTATE PHOSPHATASE-RELATED"/>
    <property type="match status" value="1"/>
</dbReference>
<dbReference type="AlphaFoldDB" id="A0A1M5PS30"/>
<evidence type="ECO:0000313" key="8">
    <source>
        <dbReference type="EMBL" id="SHH04490.1"/>
    </source>
</evidence>
<proteinExistence type="inferred from homology"/>
<comment type="similarity">
    <text evidence="2">Belongs to the ComB family.</text>
</comment>
<dbReference type="GO" id="GO:0050545">
    <property type="term" value="F:sulfopyruvate decarboxylase activity"/>
    <property type="evidence" value="ECO:0007669"/>
    <property type="project" value="TreeGrafter"/>
</dbReference>
<keyword evidence="6" id="KW-0460">Magnesium</keyword>
<evidence type="ECO:0000256" key="1">
    <source>
        <dbReference type="ARBA" id="ARBA00001946"/>
    </source>
</evidence>
<evidence type="ECO:0000256" key="3">
    <source>
        <dbReference type="ARBA" id="ARBA00012953"/>
    </source>
</evidence>
<dbReference type="EMBL" id="FQXK01000003">
    <property type="protein sequence ID" value="SHH04490.1"/>
    <property type="molecule type" value="Genomic_DNA"/>
</dbReference>
<dbReference type="SUPFAM" id="SSF142823">
    <property type="entry name" value="ComB-like"/>
    <property type="match status" value="1"/>
</dbReference>
<dbReference type="GO" id="GO:0050532">
    <property type="term" value="F:2-phosphosulfolactate phosphatase activity"/>
    <property type="evidence" value="ECO:0007669"/>
    <property type="project" value="UniProtKB-EC"/>
</dbReference>
<dbReference type="InterPro" id="IPR005238">
    <property type="entry name" value="ComB-like"/>
</dbReference>
<reference evidence="9" key="1">
    <citation type="submission" date="2016-11" db="EMBL/GenBank/DDBJ databases">
        <authorList>
            <person name="Varghese N."/>
            <person name="Submissions S."/>
        </authorList>
    </citation>
    <scope>NUCLEOTIDE SEQUENCE [LARGE SCALE GENOMIC DNA]</scope>
    <source>
        <strain evidence="9">DSM 3071</strain>
    </source>
</reference>
<organism evidence="8 9">
    <name type="scientific">Butyrivibrio fibrisolvens DSM 3071</name>
    <dbReference type="NCBI Taxonomy" id="1121131"/>
    <lineage>
        <taxon>Bacteria</taxon>
        <taxon>Bacillati</taxon>
        <taxon>Bacillota</taxon>
        <taxon>Clostridia</taxon>
        <taxon>Lachnospirales</taxon>
        <taxon>Lachnospiraceae</taxon>
        <taxon>Butyrivibrio</taxon>
    </lineage>
</organism>
<keyword evidence="5" id="KW-0378">Hydrolase</keyword>
<protein>
    <recommendedName>
        <fullName evidence="4">Probable 2-phosphosulfolactate phosphatase</fullName>
        <ecNumber evidence="3">3.1.3.71</ecNumber>
    </recommendedName>
</protein>
<dbReference type="InterPro" id="IPR036702">
    <property type="entry name" value="ComB-like_sf"/>
</dbReference>